<dbReference type="GO" id="GO:0008270">
    <property type="term" value="F:zinc ion binding"/>
    <property type="evidence" value="ECO:0007669"/>
    <property type="project" value="UniProtKB-KW"/>
</dbReference>
<dbReference type="SUPFAM" id="SSF57667">
    <property type="entry name" value="beta-beta-alpha zinc fingers"/>
    <property type="match status" value="6"/>
</dbReference>
<dbReference type="PANTHER" id="PTHR24379">
    <property type="entry name" value="KRAB AND ZINC FINGER DOMAIN-CONTAINING"/>
    <property type="match status" value="1"/>
</dbReference>
<dbReference type="SMART" id="SM00355">
    <property type="entry name" value="ZnF_C2H2"/>
    <property type="match status" value="23"/>
</dbReference>
<evidence type="ECO:0000256" key="5">
    <source>
        <dbReference type="PROSITE-ProRule" id="PRU00042"/>
    </source>
</evidence>
<evidence type="ECO:0000256" key="2">
    <source>
        <dbReference type="ARBA" id="ARBA00022737"/>
    </source>
</evidence>
<keyword evidence="4" id="KW-0862">Zinc</keyword>
<dbReference type="PANTHER" id="PTHR24379:SF127">
    <property type="entry name" value="BLOODY FINGERS-RELATED"/>
    <property type="match status" value="1"/>
</dbReference>
<proteinExistence type="predicted"/>
<keyword evidence="9" id="KW-1185">Reference proteome</keyword>
<feature type="region of interest" description="Disordered" evidence="6">
    <location>
        <begin position="1230"/>
        <end position="1299"/>
    </location>
</feature>
<comment type="caution">
    <text evidence="8">The sequence shown here is derived from an EMBL/GenBank/DDBJ whole genome shotgun (WGS) entry which is preliminary data.</text>
</comment>
<reference evidence="8" key="1">
    <citation type="thesis" date="2021" institute="BYU ScholarsArchive" country="Provo, UT, USA">
        <title>Applications of and Algorithms for Genome Assembly and Genomic Analyses with an Emphasis on Marine Teleosts.</title>
        <authorList>
            <person name="Pickett B.D."/>
        </authorList>
    </citation>
    <scope>NUCLEOTIDE SEQUENCE</scope>
    <source>
        <strain evidence="8">HI-2016</strain>
    </source>
</reference>
<feature type="domain" description="C2H2-type" evidence="7">
    <location>
        <begin position="1128"/>
        <end position="1157"/>
    </location>
</feature>
<accession>A0A8T2N172</accession>
<feature type="domain" description="C2H2-type" evidence="7">
    <location>
        <begin position="1158"/>
        <end position="1185"/>
    </location>
</feature>
<evidence type="ECO:0000313" key="9">
    <source>
        <dbReference type="Proteomes" id="UP000824540"/>
    </source>
</evidence>
<dbReference type="Proteomes" id="UP000824540">
    <property type="component" value="Unassembled WGS sequence"/>
</dbReference>
<feature type="domain" description="C2H2-type" evidence="7">
    <location>
        <begin position="213"/>
        <end position="240"/>
    </location>
</feature>
<evidence type="ECO:0000256" key="6">
    <source>
        <dbReference type="SAM" id="MobiDB-lite"/>
    </source>
</evidence>
<feature type="domain" description="C2H2-type" evidence="7">
    <location>
        <begin position="570"/>
        <end position="597"/>
    </location>
</feature>
<feature type="domain" description="C2H2-type" evidence="7">
    <location>
        <begin position="1214"/>
        <end position="1236"/>
    </location>
</feature>
<feature type="domain" description="C2H2-type" evidence="7">
    <location>
        <begin position="1186"/>
        <end position="1213"/>
    </location>
</feature>
<feature type="domain" description="C2H2-type" evidence="7">
    <location>
        <begin position="1081"/>
        <end position="1108"/>
    </location>
</feature>
<dbReference type="OrthoDB" id="427030at2759"/>
<feature type="domain" description="C2H2-type" evidence="7">
    <location>
        <begin position="376"/>
        <end position="404"/>
    </location>
</feature>
<evidence type="ECO:0000313" key="8">
    <source>
        <dbReference type="EMBL" id="KAG9333843.1"/>
    </source>
</evidence>
<feature type="domain" description="C2H2-type" evidence="7">
    <location>
        <begin position="931"/>
        <end position="959"/>
    </location>
</feature>
<dbReference type="Pfam" id="PF00096">
    <property type="entry name" value="zf-C2H2"/>
    <property type="match status" value="7"/>
</dbReference>
<feature type="domain" description="C2H2-type" evidence="7">
    <location>
        <begin position="778"/>
        <end position="805"/>
    </location>
</feature>
<feature type="domain" description="C2H2-type" evidence="7">
    <location>
        <begin position="173"/>
        <end position="200"/>
    </location>
</feature>
<gene>
    <name evidence="8" type="ORF">JZ751_009993</name>
</gene>
<dbReference type="EMBL" id="JAFBMS010000172">
    <property type="protein sequence ID" value="KAG9333843.1"/>
    <property type="molecule type" value="Genomic_DNA"/>
</dbReference>
<evidence type="ECO:0000259" key="7">
    <source>
        <dbReference type="PROSITE" id="PS50157"/>
    </source>
</evidence>
<feature type="domain" description="C2H2-type" evidence="7">
    <location>
        <begin position="735"/>
        <end position="763"/>
    </location>
</feature>
<feature type="compositionally biased region" description="Basic and acidic residues" evidence="6">
    <location>
        <begin position="1271"/>
        <end position="1299"/>
    </location>
</feature>
<dbReference type="PROSITE" id="PS00028">
    <property type="entry name" value="ZINC_FINGER_C2H2_1"/>
    <property type="match status" value="23"/>
</dbReference>
<sequence length="1299" mass="149569">MEPGQTLVGGAPLCLSPDGVDEIMALEIAEVSADMVVLRLKEEASEGHVGDEGRVEGVDGQQGHRFTWNVLQREGCNSFWEAPRPTPLQAPAIVDHSNEYYGVMVNGTAEQVYTEYTPPEPCFGNLELQFYPCDDCEASFTDEKELEGHVAECHSRDTARATEQRGKMELRPLQCMVCGKVFKKPGSLQKHEQSHSWRPSPSQQQPVKLVAQTHCPECDRTFKCHKVLDRHLQVYHGKRPVVLGRRARPSSQRNRDDLALKCCECGRHFDTELVFYRHQCFHLRKQLRGFKASGRSNEGGKFFHCQLCALPFSGGLEFEVHVKKTHPVQYKKATKNKTAGTKESGPGKDRNTKSKCLRNIDGGLQQSDSKAGQLLHPCPECGKSFKVRAMLERHQKVYHREAQTMLLQGPQRHRGYKCPKCEKICRTKSVLQKHKRMHRMTGPFKCSDCRHQCATAETFYRHQCFHLRKQLRGFKATGRRKAAIHFFKCQLCKLQFAKGLEFESHVLLNHPEEYRKTVRVECGGKTKRRQESTADKGSGKTASTLATDKMVQIKTEEQITEVNGSVPVLHQCLDCGRTFSKRKKLDKHRRIYHHKNPVVIHRGPGHVTIPKNMSHLRCCECDRHFDTEEAFYRHQCFHLRKQLRVFRASGRRSDEGTFFHCQLCVLRFPGGLELELHTKERHPEQHRKLTKKTSTVTLQTSAVGDKGTQTDVKSESSIREARAAEKGLGTSKVLYQCPECGRKFKGHNMLEKHKRIYHRKQRTVPRRHHAPQKGLNPLRCCECDRQYSSEEAFYRHQCFHLRKQLRVFRASGRRSEEGTFFHCQLCVMRFPGGLELELHTKERHPEQHRKLTKNKFRGNTTKMRGYRTRKDGGKTAGTLSIGKVELVNTETVTLRTSAVEDKGTQTDVKRESSIRAARAAEKGLGTSRVLYQCSECSRKFKGHNMLEKHRRIYHRKQRTFPRRHHAPQKGLNPLRCCECNRQYSSEEAFYRHQCFHLRKQLRVFRASGRKSQEGKFFHCQLCALQFNGGLELELHVKETHPEQFMKLGKTKHRAGDEPDNTEGKVGGDSCSKEGSMMEGHYICGECGKCFVKHYSLRRHQEDHAREAKLHHCTERGNSFSHLAHLTQHRCTRRCEERFGQAEELHAHQEEAHSGDAGIACSQCNKVFRDMRGFWKHQQSHLNQRLFHCSLCRKAFSRQEHLRQHEVVHASKTPYTCNICEKGFTSQSSLWGHQQVHRWRGRKSRGRRRGEPTPEGPGPTEDIPGMMEDITMETKDIPGMIKDEPKDSGDGNEDKDQMHL</sequence>
<dbReference type="FunFam" id="3.30.160.60:FF:000065">
    <property type="entry name" value="B-cell CLL/lymphoma 6, member B"/>
    <property type="match status" value="1"/>
</dbReference>
<feature type="region of interest" description="Disordered" evidence="6">
    <location>
        <begin position="331"/>
        <end position="354"/>
    </location>
</feature>
<feature type="domain" description="C2H2-type" evidence="7">
    <location>
        <begin position="974"/>
        <end position="1001"/>
    </location>
</feature>
<feature type="domain" description="C2H2-type" evidence="7">
    <location>
        <begin position="416"/>
        <end position="443"/>
    </location>
</feature>
<feature type="domain" description="C2H2-type" evidence="7">
    <location>
        <begin position="616"/>
        <end position="643"/>
    </location>
</feature>
<keyword evidence="1" id="KW-0479">Metal-binding</keyword>
<dbReference type="PROSITE" id="PS50157">
    <property type="entry name" value="ZINC_FINGER_C2H2_2"/>
    <property type="match status" value="17"/>
</dbReference>
<evidence type="ECO:0000256" key="1">
    <source>
        <dbReference type="ARBA" id="ARBA00022723"/>
    </source>
</evidence>
<feature type="domain" description="C2H2-type" evidence="7">
    <location>
        <begin position="131"/>
        <end position="159"/>
    </location>
</feature>
<feature type="compositionally biased region" description="Basic residues" evidence="6">
    <location>
        <begin position="1234"/>
        <end position="1247"/>
    </location>
</feature>
<evidence type="ECO:0000256" key="4">
    <source>
        <dbReference type="ARBA" id="ARBA00022833"/>
    </source>
</evidence>
<dbReference type="InterPro" id="IPR013087">
    <property type="entry name" value="Znf_C2H2_type"/>
</dbReference>
<organism evidence="8 9">
    <name type="scientific">Albula glossodonta</name>
    <name type="common">roundjaw bonefish</name>
    <dbReference type="NCBI Taxonomy" id="121402"/>
    <lineage>
        <taxon>Eukaryota</taxon>
        <taxon>Metazoa</taxon>
        <taxon>Chordata</taxon>
        <taxon>Craniata</taxon>
        <taxon>Vertebrata</taxon>
        <taxon>Euteleostomi</taxon>
        <taxon>Actinopterygii</taxon>
        <taxon>Neopterygii</taxon>
        <taxon>Teleostei</taxon>
        <taxon>Albuliformes</taxon>
        <taxon>Albulidae</taxon>
        <taxon>Albula</taxon>
    </lineage>
</organism>
<keyword evidence="2" id="KW-0677">Repeat</keyword>
<keyword evidence="3 5" id="KW-0863">Zinc-finger</keyword>
<protein>
    <recommendedName>
        <fullName evidence="7">C2H2-type domain-containing protein</fullName>
    </recommendedName>
</protein>
<evidence type="ECO:0000256" key="3">
    <source>
        <dbReference type="ARBA" id="ARBA00022771"/>
    </source>
</evidence>
<dbReference type="Gene3D" id="3.30.160.60">
    <property type="entry name" value="Classic Zinc Finger"/>
    <property type="match status" value="8"/>
</dbReference>
<dbReference type="InterPro" id="IPR036236">
    <property type="entry name" value="Znf_C2H2_sf"/>
</dbReference>
<name>A0A8T2N172_9TELE</name>
<feature type="domain" description="C2H2-type" evidence="7">
    <location>
        <begin position="260"/>
        <end position="287"/>
    </location>
</feature>